<keyword evidence="6" id="KW-1185">Reference proteome</keyword>
<dbReference type="GO" id="GO:0050218">
    <property type="term" value="F:propionate-CoA ligase activity"/>
    <property type="evidence" value="ECO:0007669"/>
    <property type="project" value="TreeGrafter"/>
</dbReference>
<comment type="caution">
    <text evidence="5">The sequence shown here is derived from an EMBL/GenBank/DDBJ whole genome shotgun (WGS) entry which is preliminary data.</text>
</comment>
<feature type="domain" description="AMP-dependent synthetase/ligase" evidence="2">
    <location>
        <begin position="109"/>
        <end position="493"/>
    </location>
</feature>
<proteinExistence type="inferred from homology"/>
<feature type="domain" description="Acetyl-coenzyme A synthetase N-terminal" evidence="4">
    <location>
        <begin position="44"/>
        <end position="100"/>
    </location>
</feature>
<gene>
    <name evidence="5" type="ORF">SEMRO_120_G058350.1</name>
</gene>
<evidence type="ECO:0000313" key="5">
    <source>
        <dbReference type="EMBL" id="CAB9501841.1"/>
    </source>
</evidence>
<comment type="similarity">
    <text evidence="1">Belongs to the ATP-dependent AMP-binding enzyme family.</text>
</comment>
<organism evidence="5 6">
    <name type="scientific">Seminavis robusta</name>
    <dbReference type="NCBI Taxonomy" id="568900"/>
    <lineage>
        <taxon>Eukaryota</taxon>
        <taxon>Sar</taxon>
        <taxon>Stramenopiles</taxon>
        <taxon>Ochrophyta</taxon>
        <taxon>Bacillariophyta</taxon>
        <taxon>Bacillariophyceae</taxon>
        <taxon>Bacillariophycidae</taxon>
        <taxon>Naviculales</taxon>
        <taxon>Naviculaceae</taxon>
        <taxon>Seminavis</taxon>
    </lineage>
</organism>
<dbReference type="InterPro" id="IPR020845">
    <property type="entry name" value="AMP-binding_CS"/>
</dbReference>
<dbReference type="FunFam" id="3.30.300.30:FF:000017">
    <property type="entry name" value="Acyl-CoA synthetase short-chain family member 3"/>
    <property type="match status" value="1"/>
</dbReference>
<evidence type="ECO:0000259" key="2">
    <source>
        <dbReference type="Pfam" id="PF00501"/>
    </source>
</evidence>
<dbReference type="InterPro" id="IPR042099">
    <property type="entry name" value="ANL_N_sf"/>
</dbReference>
<dbReference type="PANTHER" id="PTHR43347:SF3">
    <property type="entry name" value="ACYL-COA SYNTHETASE SHORT-CHAIN FAMILY MEMBER 3, MITOCHONDRIAL"/>
    <property type="match status" value="1"/>
</dbReference>
<feature type="domain" description="AMP-binding enzyme C-terminal" evidence="3">
    <location>
        <begin position="559"/>
        <end position="637"/>
    </location>
</feature>
<evidence type="ECO:0000256" key="1">
    <source>
        <dbReference type="ARBA" id="ARBA00006432"/>
    </source>
</evidence>
<dbReference type="InterPro" id="IPR045851">
    <property type="entry name" value="AMP-bd_C_sf"/>
</dbReference>
<dbReference type="PANTHER" id="PTHR43347">
    <property type="entry name" value="ACYL-COA SYNTHETASE"/>
    <property type="match status" value="1"/>
</dbReference>
<dbReference type="Pfam" id="PF16177">
    <property type="entry name" value="ACAS_N"/>
    <property type="match status" value="1"/>
</dbReference>
<dbReference type="OrthoDB" id="3352408at2759"/>
<dbReference type="PROSITE" id="PS00455">
    <property type="entry name" value="AMP_BINDING"/>
    <property type="match status" value="1"/>
</dbReference>
<dbReference type="Pfam" id="PF00501">
    <property type="entry name" value="AMP-binding"/>
    <property type="match status" value="1"/>
</dbReference>
<evidence type="ECO:0000313" key="6">
    <source>
        <dbReference type="Proteomes" id="UP001153069"/>
    </source>
</evidence>
<dbReference type="Gene3D" id="3.40.50.12780">
    <property type="entry name" value="N-terminal domain of ligase-like"/>
    <property type="match status" value="1"/>
</dbReference>
<protein>
    <submittedName>
        <fullName evidence="5">CoA synthetase short-chain family member 3, mitochondrial</fullName>
    </submittedName>
</protein>
<dbReference type="Pfam" id="PF13193">
    <property type="entry name" value="AMP-binding_C"/>
    <property type="match status" value="1"/>
</dbReference>
<dbReference type="Gene3D" id="3.30.300.30">
    <property type="match status" value="1"/>
</dbReference>
<evidence type="ECO:0000259" key="4">
    <source>
        <dbReference type="Pfam" id="PF16177"/>
    </source>
</evidence>
<sequence>MMNVSTKILRRAVARSTFSRPWSSISKATSLVDRSQVEGPHGKYQEEYDLSRRDPEAFWGNAAKSIEWFREPSVILEQDSQDINNYRWFPDGIVNTCYNCLDVHVKNGRGNQLALVYDSPITGNTKISFTYSELLEQVATFAGVLRDELGVEQGDRVVIYMPMIPEAVIAMLACARIGAVHSVVFGGFAAKELATRITDCDPKVIISASAGVEPKRIVPYKPLLDKALELAQHNVQHTVIVQRPNVKADCPMGPKDREYQTLMGAAQPADAVPLPANHMHYILTTSGTTGKPKGVVRDTAGWAVALKWSMGAFYDTNPGEVFWAASDIGWVVGHAYIVYAPLLNGCTTILYEGKPVGTPDAGAFWRVIEEYGAKTLFTAPTAFRAMKQADPNAEMAQQYDLSSLKNLFLAGEHSDPDTLHWCERALDKYNVPAVDHWWQTELGWPGVGNSVGLGRMPIKYGACSAPVPGFELAIADDQGNILPHNTLGDMILKLPLPPGSLTTLYGDHDRFIKSYLTKYPGYYDSGDAVYVDDDGYIHIMGRNDDVINTAGHRLSTGSMEEILMDHSEVADCAVVAAKDELKGQIPVGFVIVNAGSEMDHETLKQELVQRVRNELGPVAAFKKVAVVKALPKTRSGKTLRGTMSKIADGEEYKVTPTIEDPTVLEYLEPIIQELMGRKSN</sequence>
<reference evidence="5" key="1">
    <citation type="submission" date="2020-06" db="EMBL/GenBank/DDBJ databases">
        <authorList>
            <consortium name="Plant Systems Biology data submission"/>
        </authorList>
    </citation>
    <scope>NUCLEOTIDE SEQUENCE</scope>
    <source>
        <strain evidence="5">D6</strain>
    </source>
</reference>
<name>A0A9N8DJM2_9STRA</name>
<dbReference type="AlphaFoldDB" id="A0A9N8DJM2"/>
<accession>A0A9N8DJM2</accession>
<dbReference type="EMBL" id="CAICTM010000119">
    <property type="protein sequence ID" value="CAB9501841.1"/>
    <property type="molecule type" value="Genomic_DNA"/>
</dbReference>
<dbReference type="SUPFAM" id="SSF56801">
    <property type="entry name" value="Acetyl-CoA synthetase-like"/>
    <property type="match status" value="1"/>
</dbReference>
<dbReference type="InterPro" id="IPR025110">
    <property type="entry name" value="AMP-bd_C"/>
</dbReference>
<dbReference type="InterPro" id="IPR000873">
    <property type="entry name" value="AMP-dep_synth/lig_dom"/>
</dbReference>
<evidence type="ECO:0000259" key="3">
    <source>
        <dbReference type="Pfam" id="PF13193"/>
    </source>
</evidence>
<dbReference type="Proteomes" id="UP001153069">
    <property type="component" value="Unassembled WGS sequence"/>
</dbReference>
<dbReference type="InterPro" id="IPR032387">
    <property type="entry name" value="ACAS_N"/>
</dbReference>